<accession>A0A200QEL3</accession>
<sequence length="394" mass="44680">MDADWSQLLPELLEMIAKKLTIYIDYVRFRAVCVKWRSILSPTPHHLPCQLPWLMLRPGPQSGSRRGFFSISENKLRRLYLPEPHGSHCCGSSQGWLVIVEQGPTILLLNPLTCIQFQLPSLTTFPNVLDFNIRKVGKEFLLQDSSDGHRYTHNLDEMRYVFIKKVVLSSSPASPSSNYIAVAILNEIGELAFCKKGDEKWMLIKDAGFYHEDVIYYKGLFYAVNYKGSLTICDVSGISPLVTVIEPLLPISHHADRLYLVDSFGELLLVTRYLELIHDPDLEFVVVYKTYGFDVFRLDSSIQEWVEVKSLGDRMLFLGTNSSLCLLATDFSGCEANCIYFTNDYHEVNDDAVHDHDSGVFNVGDGSMKALPYCTGDYNLLFLPPPIWVSPNPC</sequence>
<dbReference type="Pfam" id="PF03478">
    <property type="entry name" value="Beta-prop_KIB1-4"/>
    <property type="match status" value="1"/>
</dbReference>
<evidence type="ECO:0000259" key="1">
    <source>
        <dbReference type="SMART" id="SM00256"/>
    </source>
</evidence>
<feature type="domain" description="F-box" evidence="1">
    <location>
        <begin position="9"/>
        <end position="49"/>
    </location>
</feature>
<protein>
    <submittedName>
        <fullName evidence="2">F-box domain</fullName>
    </submittedName>
</protein>
<dbReference type="InterPro" id="IPR005174">
    <property type="entry name" value="KIB1-4_b-propeller"/>
</dbReference>
<gene>
    <name evidence="2" type="ORF">BVC80_8809g31</name>
</gene>
<name>A0A200QEL3_MACCD</name>
<dbReference type="PANTHER" id="PTHR44259:SF114">
    <property type="entry name" value="OS06G0707300 PROTEIN"/>
    <property type="match status" value="1"/>
</dbReference>
<keyword evidence="3" id="KW-1185">Reference proteome</keyword>
<dbReference type="AlphaFoldDB" id="A0A200QEL3"/>
<evidence type="ECO:0000313" key="3">
    <source>
        <dbReference type="Proteomes" id="UP000195402"/>
    </source>
</evidence>
<evidence type="ECO:0000313" key="2">
    <source>
        <dbReference type="EMBL" id="OVA08883.1"/>
    </source>
</evidence>
<dbReference type="Gene3D" id="1.20.1280.50">
    <property type="match status" value="1"/>
</dbReference>
<dbReference type="InParanoid" id="A0A200QEL3"/>
<dbReference type="PANTHER" id="PTHR44259">
    <property type="entry name" value="OS07G0183000 PROTEIN-RELATED"/>
    <property type="match status" value="1"/>
</dbReference>
<organism evidence="2 3">
    <name type="scientific">Macleaya cordata</name>
    <name type="common">Five-seeded plume-poppy</name>
    <name type="synonym">Bocconia cordata</name>
    <dbReference type="NCBI Taxonomy" id="56857"/>
    <lineage>
        <taxon>Eukaryota</taxon>
        <taxon>Viridiplantae</taxon>
        <taxon>Streptophyta</taxon>
        <taxon>Embryophyta</taxon>
        <taxon>Tracheophyta</taxon>
        <taxon>Spermatophyta</taxon>
        <taxon>Magnoliopsida</taxon>
        <taxon>Ranunculales</taxon>
        <taxon>Papaveraceae</taxon>
        <taxon>Papaveroideae</taxon>
        <taxon>Macleaya</taxon>
    </lineage>
</organism>
<dbReference type="OMA" id="KKTIMAE"/>
<reference evidence="2 3" key="1">
    <citation type="journal article" date="2017" name="Mol. Plant">
        <title>The Genome of Medicinal Plant Macleaya cordata Provides New Insights into Benzylisoquinoline Alkaloids Metabolism.</title>
        <authorList>
            <person name="Liu X."/>
            <person name="Liu Y."/>
            <person name="Huang P."/>
            <person name="Ma Y."/>
            <person name="Qing Z."/>
            <person name="Tang Q."/>
            <person name="Cao H."/>
            <person name="Cheng P."/>
            <person name="Zheng Y."/>
            <person name="Yuan Z."/>
            <person name="Zhou Y."/>
            <person name="Liu J."/>
            <person name="Tang Z."/>
            <person name="Zhuo Y."/>
            <person name="Zhang Y."/>
            <person name="Yu L."/>
            <person name="Huang J."/>
            <person name="Yang P."/>
            <person name="Peng Q."/>
            <person name="Zhang J."/>
            <person name="Jiang W."/>
            <person name="Zhang Z."/>
            <person name="Lin K."/>
            <person name="Ro D.K."/>
            <person name="Chen X."/>
            <person name="Xiong X."/>
            <person name="Shang Y."/>
            <person name="Huang S."/>
            <person name="Zeng J."/>
        </authorList>
    </citation>
    <scope>NUCLEOTIDE SEQUENCE [LARGE SCALE GENOMIC DNA]</scope>
    <source>
        <strain evidence="3">cv. BLH2017</strain>
        <tissue evidence="2">Root</tissue>
    </source>
</reference>
<dbReference type="SMART" id="SM00256">
    <property type="entry name" value="FBOX"/>
    <property type="match status" value="1"/>
</dbReference>
<comment type="caution">
    <text evidence="2">The sequence shown here is derived from an EMBL/GenBank/DDBJ whole genome shotgun (WGS) entry which is preliminary data.</text>
</comment>
<dbReference type="EMBL" id="MVGT01002240">
    <property type="protein sequence ID" value="OVA08883.1"/>
    <property type="molecule type" value="Genomic_DNA"/>
</dbReference>
<dbReference type="STRING" id="56857.A0A200QEL3"/>
<dbReference type="InterPro" id="IPR001810">
    <property type="entry name" value="F-box_dom"/>
</dbReference>
<dbReference type="OrthoDB" id="642536at2759"/>
<dbReference type="Proteomes" id="UP000195402">
    <property type="component" value="Unassembled WGS sequence"/>
</dbReference>
<proteinExistence type="predicted"/>
<dbReference type="InterPro" id="IPR050942">
    <property type="entry name" value="F-box_BR-signaling"/>
</dbReference>